<accession>A0A4Q1D1I0</accession>
<dbReference type="RefSeq" id="WP_129005058.1">
    <property type="nucleotide sequence ID" value="NZ_SDHZ01000003.1"/>
</dbReference>
<protein>
    <submittedName>
        <fullName evidence="1">Uncharacterized protein</fullName>
    </submittedName>
</protein>
<evidence type="ECO:0000313" key="1">
    <source>
        <dbReference type="EMBL" id="RXK81661.1"/>
    </source>
</evidence>
<dbReference type="OrthoDB" id="9832103at2"/>
<reference evidence="1 2" key="1">
    <citation type="submission" date="2019-01" db="EMBL/GenBank/DDBJ databases">
        <title>Filimonas sp. strain TTM-71.</title>
        <authorList>
            <person name="Chen W.-M."/>
        </authorList>
    </citation>
    <scope>NUCLEOTIDE SEQUENCE [LARGE SCALE GENOMIC DNA]</scope>
    <source>
        <strain evidence="1 2">TTM-71</strain>
    </source>
</reference>
<dbReference type="AlphaFoldDB" id="A0A4Q1D1I0"/>
<gene>
    <name evidence="1" type="ORF">ESB13_17835</name>
</gene>
<dbReference type="EMBL" id="SDHZ01000003">
    <property type="protein sequence ID" value="RXK81661.1"/>
    <property type="molecule type" value="Genomic_DNA"/>
</dbReference>
<sequence length="178" mass="20552">MKKDTGVKMNPLEEALQRWAAKEQLYQKTLGANTTQSRSFLKVKHKHLRNLYQQFKNTQDKDVKASLKILKAHLRAARQQLYPWWQRWSVDIVRAVWNVAAFLFKEVRNAAIIVIAKQQEKRRISSTPYDSNAQSVKTAEPALTNNVSQPAKQPLLKMKRKDNARVMLNAPRMGKGIS</sequence>
<organism evidence="1 2">
    <name type="scientific">Filimonas effusa</name>
    <dbReference type="NCBI Taxonomy" id="2508721"/>
    <lineage>
        <taxon>Bacteria</taxon>
        <taxon>Pseudomonadati</taxon>
        <taxon>Bacteroidota</taxon>
        <taxon>Chitinophagia</taxon>
        <taxon>Chitinophagales</taxon>
        <taxon>Chitinophagaceae</taxon>
        <taxon>Filimonas</taxon>
    </lineage>
</organism>
<comment type="caution">
    <text evidence="1">The sequence shown here is derived from an EMBL/GenBank/DDBJ whole genome shotgun (WGS) entry which is preliminary data.</text>
</comment>
<name>A0A4Q1D1I0_9BACT</name>
<proteinExistence type="predicted"/>
<dbReference type="Proteomes" id="UP000290545">
    <property type="component" value="Unassembled WGS sequence"/>
</dbReference>
<keyword evidence="2" id="KW-1185">Reference proteome</keyword>
<evidence type="ECO:0000313" key="2">
    <source>
        <dbReference type="Proteomes" id="UP000290545"/>
    </source>
</evidence>